<sequence>MNFQTSSEEFRKKGNDFFHQGLYEEAIKQYTTAIIKNPNNPLCYTNRALSYLKLNKFENVIQDCEKGLDLDPNSVKAHYLLGQALTHTSRLNESISHLKKAYALGVSQNVNYTADILAASRKVKTLKWEQMDLKRRETESDLYRYLTGLIERDRRRMLQEINEADSEYVDITNYEHDQRRSQVELLFSQADENGKKREIPDYVCGKISFELMSDPVIKPSFSRKPLLEKDLIPNLAMKEVVDTFIEKNG</sequence>
<dbReference type="Pfam" id="PF04564">
    <property type="entry name" value="U-box"/>
    <property type="match status" value="1"/>
</dbReference>
<evidence type="ECO:0000256" key="4">
    <source>
        <dbReference type="ARBA" id="ARBA00022737"/>
    </source>
</evidence>
<evidence type="ECO:0000256" key="5">
    <source>
        <dbReference type="ARBA" id="ARBA00022786"/>
    </source>
</evidence>
<evidence type="ECO:0000256" key="3">
    <source>
        <dbReference type="ARBA" id="ARBA00022679"/>
    </source>
</evidence>
<keyword evidence="10" id="KW-1185">Reference proteome</keyword>
<dbReference type="Gene3D" id="1.25.40.10">
    <property type="entry name" value="Tetratricopeptide repeat domain"/>
    <property type="match status" value="1"/>
</dbReference>
<dbReference type="SUPFAM" id="SSF48452">
    <property type="entry name" value="TPR-like"/>
    <property type="match status" value="1"/>
</dbReference>
<dbReference type="EC" id="2.3.2.27" evidence="2"/>
<dbReference type="PROSITE" id="PS50005">
    <property type="entry name" value="TPR"/>
    <property type="match status" value="2"/>
</dbReference>
<keyword evidence="6" id="KW-0802">TPR repeat</keyword>
<dbReference type="GO" id="GO:0005737">
    <property type="term" value="C:cytoplasm"/>
    <property type="evidence" value="ECO:0007669"/>
    <property type="project" value="TreeGrafter"/>
</dbReference>
<dbReference type="Proteomes" id="UP001211065">
    <property type="component" value="Unassembled WGS sequence"/>
</dbReference>
<dbReference type="GO" id="GO:0006515">
    <property type="term" value="P:protein quality control for misfolded or incompletely synthesized proteins"/>
    <property type="evidence" value="ECO:0007669"/>
    <property type="project" value="TreeGrafter"/>
</dbReference>
<dbReference type="PANTHER" id="PTHR46803">
    <property type="entry name" value="E3 UBIQUITIN-PROTEIN LIGASE CHIP"/>
    <property type="match status" value="1"/>
</dbReference>
<dbReference type="Gene3D" id="6.10.140.2020">
    <property type="match status" value="1"/>
</dbReference>
<dbReference type="InterPro" id="IPR019734">
    <property type="entry name" value="TPR_rpt"/>
</dbReference>
<evidence type="ECO:0000313" key="10">
    <source>
        <dbReference type="Proteomes" id="UP001211065"/>
    </source>
</evidence>
<dbReference type="GO" id="GO:0061630">
    <property type="term" value="F:ubiquitin protein ligase activity"/>
    <property type="evidence" value="ECO:0007669"/>
    <property type="project" value="UniProtKB-EC"/>
</dbReference>
<dbReference type="Pfam" id="PF18391">
    <property type="entry name" value="CHIP_TPR_N"/>
    <property type="match status" value="1"/>
</dbReference>
<evidence type="ECO:0000256" key="1">
    <source>
        <dbReference type="ARBA" id="ARBA00000900"/>
    </source>
</evidence>
<feature type="domain" description="U-box" evidence="7">
    <location>
        <begin position="199"/>
        <end position="220"/>
    </location>
</feature>
<keyword evidence="5" id="KW-0833">Ubl conjugation pathway</keyword>
<dbReference type="GO" id="GO:0071218">
    <property type="term" value="P:cellular response to misfolded protein"/>
    <property type="evidence" value="ECO:0007669"/>
    <property type="project" value="TreeGrafter"/>
</dbReference>
<dbReference type="PANTHER" id="PTHR46803:SF2">
    <property type="entry name" value="E3 UBIQUITIN-PROTEIN LIGASE CHIP"/>
    <property type="match status" value="1"/>
</dbReference>
<dbReference type="SUPFAM" id="SSF57850">
    <property type="entry name" value="RING/U-box"/>
    <property type="match status" value="1"/>
</dbReference>
<dbReference type="SMART" id="SM00028">
    <property type="entry name" value="TPR"/>
    <property type="match status" value="3"/>
</dbReference>
<comment type="catalytic activity">
    <reaction evidence="1">
        <text>S-ubiquitinyl-[E2 ubiquitin-conjugating enzyme]-L-cysteine + [acceptor protein]-L-lysine = [E2 ubiquitin-conjugating enzyme]-L-cysteine + N(6)-ubiquitinyl-[acceptor protein]-L-lysine.</text>
        <dbReference type="EC" id="2.3.2.27"/>
    </reaction>
</comment>
<dbReference type="GO" id="GO:0000209">
    <property type="term" value="P:protein polyubiquitination"/>
    <property type="evidence" value="ECO:0007669"/>
    <property type="project" value="TreeGrafter"/>
</dbReference>
<dbReference type="InterPro" id="IPR011990">
    <property type="entry name" value="TPR-like_helical_dom_sf"/>
</dbReference>
<keyword evidence="3" id="KW-0808">Transferase</keyword>
<gene>
    <name evidence="9" type="primary">STUB1</name>
    <name evidence="9" type="ORF">HK099_002320</name>
</gene>
<dbReference type="GO" id="GO:0051087">
    <property type="term" value="F:protein-folding chaperone binding"/>
    <property type="evidence" value="ECO:0007669"/>
    <property type="project" value="TreeGrafter"/>
</dbReference>
<dbReference type="GO" id="GO:0045862">
    <property type="term" value="P:positive regulation of proteolysis"/>
    <property type="evidence" value="ECO:0007669"/>
    <property type="project" value="TreeGrafter"/>
</dbReference>
<evidence type="ECO:0000259" key="7">
    <source>
        <dbReference type="Pfam" id="PF04564"/>
    </source>
</evidence>
<reference evidence="9" key="1">
    <citation type="submission" date="2020-05" db="EMBL/GenBank/DDBJ databases">
        <title>Phylogenomic resolution of chytrid fungi.</title>
        <authorList>
            <person name="Stajich J.E."/>
            <person name="Amses K."/>
            <person name="Simmons R."/>
            <person name="Seto K."/>
            <person name="Myers J."/>
            <person name="Bonds A."/>
            <person name="Quandt C.A."/>
            <person name="Barry K."/>
            <person name="Liu P."/>
            <person name="Grigoriev I."/>
            <person name="Longcore J.E."/>
            <person name="James T.Y."/>
        </authorList>
    </citation>
    <scope>NUCLEOTIDE SEQUENCE</scope>
    <source>
        <strain evidence="9">JEL0476</strain>
    </source>
</reference>
<dbReference type="Pfam" id="PF13414">
    <property type="entry name" value="TPR_11"/>
    <property type="match status" value="1"/>
</dbReference>
<evidence type="ECO:0000313" key="9">
    <source>
        <dbReference type="EMBL" id="KAJ3222417.1"/>
    </source>
</evidence>
<evidence type="ECO:0000256" key="6">
    <source>
        <dbReference type="PROSITE-ProRule" id="PRU00339"/>
    </source>
</evidence>
<evidence type="ECO:0000259" key="8">
    <source>
        <dbReference type="Pfam" id="PF18391"/>
    </source>
</evidence>
<feature type="domain" description="CHIP N-terminal tetratricopeptide repeat" evidence="8">
    <location>
        <begin position="126"/>
        <end position="197"/>
    </location>
</feature>
<protein>
    <recommendedName>
        <fullName evidence="2">RING-type E3 ubiquitin transferase</fullName>
        <ecNumber evidence="2">2.3.2.27</ecNumber>
    </recommendedName>
</protein>
<dbReference type="InterPro" id="IPR041312">
    <property type="entry name" value="CHIP_TPR_N"/>
</dbReference>
<dbReference type="GO" id="GO:0043161">
    <property type="term" value="P:proteasome-mediated ubiquitin-dependent protein catabolic process"/>
    <property type="evidence" value="ECO:0007669"/>
    <property type="project" value="TreeGrafter"/>
</dbReference>
<feature type="repeat" description="TPR" evidence="6">
    <location>
        <begin position="41"/>
        <end position="74"/>
    </location>
</feature>
<organism evidence="9 10">
    <name type="scientific">Clydaea vesicula</name>
    <dbReference type="NCBI Taxonomy" id="447962"/>
    <lineage>
        <taxon>Eukaryota</taxon>
        <taxon>Fungi</taxon>
        <taxon>Fungi incertae sedis</taxon>
        <taxon>Chytridiomycota</taxon>
        <taxon>Chytridiomycota incertae sedis</taxon>
        <taxon>Chytridiomycetes</taxon>
        <taxon>Lobulomycetales</taxon>
        <taxon>Lobulomycetaceae</taxon>
        <taxon>Clydaea</taxon>
    </lineage>
</organism>
<dbReference type="EMBL" id="JADGJW010000176">
    <property type="protein sequence ID" value="KAJ3222417.1"/>
    <property type="molecule type" value="Genomic_DNA"/>
</dbReference>
<dbReference type="AlphaFoldDB" id="A0AAD5U313"/>
<keyword evidence="4" id="KW-0677">Repeat</keyword>
<name>A0AAD5U313_9FUNG</name>
<accession>A0AAD5U313</accession>
<proteinExistence type="predicted"/>
<evidence type="ECO:0000256" key="2">
    <source>
        <dbReference type="ARBA" id="ARBA00012483"/>
    </source>
</evidence>
<dbReference type="InterPro" id="IPR003613">
    <property type="entry name" value="Ubox_domain"/>
</dbReference>
<comment type="caution">
    <text evidence="9">The sequence shown here is derived from an EMBL/GenBank/DDBJ whole genome shotgun (WGS) entry which is preliminary data.</text>
</comment>
<feature type="repeat" description="TPR" evidence="6">
    <location>
        <begin position="7"/>
        <end position="40"/>
    </location>
</feature>